<dbReference type="EMBL" id="CAKASE010000070">
    <property type="protein sequence ID" value="CAG9573696.1"/>
    <property type="molecule type" value="Genomic_DNA"/>
</dbReference>
<sequence>MNEDRKMQNRFMCSICLNRKVSQDEYIDVECCKRKSKSCPRCQKQDEEDEFRNTNRSNKNRDGNGKHIQTSQPDVTQGLTLLNEVLTVFQNKKQVEVKNKCKTVIFKDACVGTDDIHNKNYLSVSKLLQYSIESRQVNENGLYSVVCCHPETAKSQYPLDLTKRKSSSIPQMKLEELKQSIKEKTKSKDAIEEINRMFAVVRKNDDKSCDTNRPLIRNGPRVLPVVKTHFYQTDKPQGKCQCCQTNYQMSGGDNIKQHECCRNSGNTCSHLCCHCIKNESNTCIVCEQCGHKEYKNQHTAHE</sequence>
<gene>
    <name evidence="2" type="ORF">DCHRY22_LOCUS10569</name>
</gene>
<evidence type="ECO:0000256" key="1">
    <source>
        <dbReference type="SAM" id="MobiDB-lite"/>
    </source>
</evidence>
<name>A0A8J2W724_9NEOP</name>
<organism evidence="2 3">
    <name type="scientific">Danaus chrysippus</name>
    <name type="common">African queen</name>
    <dbReference type="NCBI Taxonomy" id="151541"/>
    <lineage>
        <taxon>Eukaryota</taxon>
        <taxon>Metazoa</taxon>
        <taxon>Ecdysozoa</taxon>
        <taxon>Arthropoda</taxon>
        <taxon>Hexapoda</taxon>
        <taxon>Insecta</taxon>
        <taxon>Pterygota</taxon>
        <taxon>Neoptera</taxon>
        <taxon>Endopterygota</taxon>
        <taxon>Lepidoptera</taxon>
        <taxon>Glossata</taxon>
        <taxon>Ditrysia</taxon>
        <taxon>Papilionoidea</taxon>
        <taxon>Nymphalidae</taxon>
        <taxon>Danainae</taxon>
        <taxon>Danaini</taxon>
        <taxon>Danaina</taxon>
        <taxon>Danaus</taxon>
        <taxon>Anosia</taxon>
    </lineage>
</organism>
<feature type="region of interest" description="Disordered" evidence="1">
    <location>
        <begin position="50"/>
        <end position="72"/>
    </location>
</feature>
<dbReference type="Proteomes" id="UP000789524">
    <property type="component" value="Unassembled WGS sequence"/>
</dbReference>
<accession>A0A8J2W724</accession>
<evidence type="ECO:0000313" key="3">
    <source>
        <dbReference type="Proteomes" id="UP000789524"/>
    </source>
</evidence>
<protein>
    <submittedName>
        <fullName evidence="2">(African queen) hypothetical protein</fullName>
    </submittedName>
</protein>
<dbReference type="OrthoDB" id="7410488at2759"/>
<comment type="caution">
    <text evidence="2">The sequence shown here is derived from an EMBL/GenBank/DDBJ whole genome shotgun (WGS) entry which is preliminary data.</text>
</comment>
<evidence type="ECO:0000313" key="2">
    <source>
        <dbReference type="EMBL" id="CAG9573696.1"/>
    </source>
</evidence>
<proteinExistence type="predicted"/>
<reference evidence="2" key="1">
    <citation type="submission" date="2021-09" db="EMBL/GenBank/DDBJ databases">
        <authorList>
            <person name="Martin H S."/>
        </authorList>
    </citation>
    <scope>NUCLEOTIDE SEQUENCE</scope>
</reference>
<dbReference type="AlphaFoldDB" id="A0A8J2W724"/>
<keyword evidence="3" id="KW-1185">Reference proteome</keyword>